<protein>
    <submittedName>
        <fullName evidence="3">Uncharacterized protein</fullName>
    </submittedName>
</protein>
<evidence type="ECO:0000256" key="1">
    <source>
        <dbReference type="SAM" id="SignalP"/>
    </source>
</evidence>
<sequence length="99" mass="11853">MKILIFLFLYFHVLDIEAAPKRKKPIENRKDWIAGLKLYEDFGSNFQEMYINLVYGKLNQKDQHGNQIFRVENKKLDSFYGENYAYIGCNICRNYSKTK</sequence>
<proteinExistence type="predicted"/>
<name>A0A1I8C0C7_MELHA</name>
<keyword evidence="2" id="KW-1185">Reference proteome</keyword>
<feature type="chain" id="PRO_5009316370" evidence="1">
    <location>
        <begin position="19"/>
        <end position="99"/>
    </location>
</feature>
<reference evidence="3" key="1">
    <citation type="submission" date="2016-11" db="UniProtKB">
        <authorList>
            <consortium name="WormBaseParasite"/>
        </authorList>
    </citation>
    <scope>IDENTIFICATION</scope>
</reference>
<keyword evidence="1" id="KW-0732">Signal</keyword>
<feature type="signal peptide" evidence="1">
    <location>
        <begin position="1"/>
        <end position="18"/>
    </location>
</feature>
<evidence type="ECO:0000313" key="3">
    <source>
        <dbReference type="WBParaSite" id="MhA1_Contig88.frz3.gene76"/>
    </source>
</evidence>
<evidence type="ECO:0000313" key="2">
    <source>
        <dbReference type="Proteomes" id="UP000095281"/>
    </source>
</evidence>
<dbReference type="AlphaFoldDB" id="A0A1I8C0C7"/>
<dbReference type="Proteomes" id="UP000095281">
    <property type="component" value="Unplaced"/>
</dbReference>
<dbReference type="WBParaSite" id="MhA1_Contig88.frz3.gene76">
    <property type="protein sequence ID" value="MhA1_Contig88.frz3.gene76"/>
    <property type="gene ID" value="MhA1_Contig88.frz3.gene76"/>
</dbReference>
<organism evidence="2 3">
    <name type="scientific">Meloidogyne hapla</name>
    <name type="common">Root-knot nematode worm</name>
    <dbReference type="NCBI Taxonomy" id="6305"/>
    <lineage>
        <taxon>Eukaryota</taxon>
        <taxon>Metazoa</taxon>
        <taxon>Ecdysozoa</taxon>
        <taxon>Nematoda</taxon>
        <taxon>Chromadorea</taxon>
        <taxon>Rhabditida</taxon>
        <taxon>Tylenchina</taxon>
        <taxon>Tylenchomorpha</taxon>
        <taxon>Tylenchoidea</taxon>
        <taxon>Meloidogynidae</taxon>
        <taxon>Meloidogyninae</taxon>
        <taxon>Meloidogyne</taxon>
    </lineage>
</organism>
<accession>A0A1I8C0C7</accession>